<gene>
    <name evidence="1" type="ORF">ILYODFUR_009651</name>
</gene>
<protein>
    <submittedName>
        <fullName evidence="1">Uncharacterized protein</fullName>
    </submittedName>
</protein>
<dbReference type="EMBL" id="JAHRIQ010104947">
    <property type="protein sequence ID" value="MEQ2255032.1"/>
    <property type="molecule type" value="Genomic_DNA"/>
</dbReference>
<organism evidence="1 2">
    <name type="scientific">Ilyodon furcidens</name>
    <name type="common">goldbreast splitfin</name>
    <dbReference type="NCBI Taxonomy" id="33524"/>
    <lineage>
        <taxon>Eukaryota</taxon>
        <taxon>Metazoa</taxon>
        <taxon>Chordata</taxon>
        <taxon>Craniata</taxon>
        <taxon>Vertebrata</taxon>
        <taxon>Euteleostomi</taxon>
        <taxon>Actinopterygii</taxon>
        <taxon>Neopterygii</taxon>
        <taxon>Teleostei</taxon>
        <taxon>Neoteleostei</taxon>
        <taxon>Acanthomorphata</taxon>
        <taxon>Ovalentaria</taxon>
        <taxon>Atherinomorphae</taxon>
        <taxon>Cyprinodontiformes</taxon>
        <taxon>Goodeidae</taxon>
        <taxon>Ilyodon</taxon>
    </lineage>
</organism>
<reference evidence="1 2" key="1">
    <citation type="submission" date="2021-06" db="EMBL/GenBank/DDBJ databases">
        <authorList>
            <person name="Palmer J.M."/>
        </authorList>
    </citation>
    <scope>NUCLEOTIDE SEQUENCE [LARGE SCALE GENOMIC DNA]</scope>
    <source>
        <strain evidence="2">if_2019</strain>
        <tissue evidence="1">Muscle</tissue>
    </source>
</reference>
<proteinExistence type="predicted"/>
<sequence>KTNPAHPPPTNNQRLTRKYSPSSWTIHQCRSSVCSVLPGFASFLHTTPFSSKTEMDFMEDSTADQIWR</sequence>
<name>A0ABV0VCK2_9TELE</name>
<accession>A0ABV0VCK2</accession>
<evidence type="ECO:0000313" key="2">
    <source>
        <dbReference type="Proteomes" id="UP001482620"/>
    </source>
</evidence>
<feature type="non-terminal residue" evidence="1">
    <location>
        <position position="1"/>
    </location>
</feature>
<evidence type="ECO:0000313" key="1">
    <source>
        <dbReference type="EMBL" id="MEQ2255032.1"/>
    </source>
</evidence>
<comment type="caution">
    <text evidence="1">The sequence shown here is derived from an EMBL/GenBank/DDBJ whole genome shotgun (WGS) entry which is preliminary data.</text>
</comment>
<dbReference type="Proteomes" id="UP001482620">
    <property type="component" value="Unassembled WGS sequence"/>
</dbReference>
<keyword evidence="2" id="KW-1185">Reference proteome</keyword>